<dbReference type="AlphaFoldDB" id="A0A164T836"/>
<proteinExistence type="predicted"/>
<protein>
    <submittedName>
        <fullName evidence="1">Uncharacterized protein</fullName>
    </submittedName>
</protein>
<organism evidence="1 2">
    <name type="scientific">Sistotremastrum niveocremeum HHB9708</name>
    <dbReference type="NCBI Taxonomy" id="1314777"/>
    <lineage>
        <taxon>Eukaryota</taxon>
        <taxon>Fungi</taxon>
        <taxon>Dikarya</taxon>
        <taxon>Basidiomycota</taxon>
        <taxon>Agaricomycotina</taxon>
        <taxon>Agaricomycetes</taxon>
        <taxon>Sistotremastrales</taxon>
        <taxon>Sistotremastraceae</taxon>
        <taxon>Sertulicium</taxon>
        <taxon>Sertulicium niveocremeum</taxon>
    </lineage>
</organism>
<keyword evidence="2" id="KW-1185">Reference proteome</keyword>
<evidence type="ECO:0000313" key="2">
    <source>
        <dbReference type="Proteomes" id="UP000076722"/>
    </source>
</evidence>
<dbReference type="InterPro" id="IPR021109">
    <property type="entry name" value="Peptidase_aspartic_dom_sf"/>
</dbReference>
<sequence>MISANDNVDPTTGLIDALPLRIGGIQFYAKVHVVPKSPAPLIIGMPFWAMADTRIDIYPDGFTSLTISDPNEAYHSVTIGTTPRLKGSKRLHRFEQEGNISALQLADYSAKTNIPSVYKDIGILR</sequence>
<accession>A0A164T836</accession>
<dbReference type="Proteomes" id="UP000076722">
    <property type="component" value="Unassembled WGS sequence"/>
</dbReference>
<dbReference type="CDD" id="cd00303">
    <property type="entry name" value="retropepsin_like"/>
    <property type="match status" value="1"/>
</dbReference>
<feature type="non-terminal residue" evidence="1">
    <location>
        <position position="125"/>
    </location>
</feature>
<gene>
    <name evidence="1" type="ORF">SISNIDRAFT_429416</name>
</gene>
<dbReference type="OrthoDB" id="5596707at2759"/>
<name>A0A164T836_9AGAM</name>
<dbReference type="Gene3D" id="2.40.70.10">
    <property type="entry name" value="Acid Proteases"/>
    <property type="match status" value="1"/>
</dbReference>
<reference evidence="1 2" key="1">
    <citation type="journal article" date="2016" name="Mol. Biol. Evol.">
        <title>Comparative Genomics of Early-Diverging Mushroom-Forming Fungi Provides Insights into the Origins of Lignocellulose Decay Capabilities.</title>
        <authorList>
            <person name="Nagy L.G."/>
            <person name="Riley R."/>
            <person name="Tritt A."/>
            <person name="Adam C."/>
            <person name="Daum C."/>
            <person name="Floudas D."/>
            <person name="Sun H."/>
            <person name="Yadav J.S."/>
            <person name="Pangilinan J."/>
            <person name="Larsson K.H."/>
            <person name="Matsuura K."/>
            <person name="Barry K."/>
            <person name="Labutti K."/>
            <person name="Kuo R."/>
            <person name="Ohm R.A."/>
            <person name="Bhattacharya S.S."/>
            <person name="Shirouzu T."/>
            <person name="Yoshinaga Y."/>
            <person name="Martin F.M."/>
            <person name="Grigoriev I.V."/>
            <person name="Hibbett D.S."/>
        </authorList>
    </citation>
    <scope>NUCLEOTIDE SEQUENCE [LARGE SCALE GENOMIC DNA]</scope>
    <source>
        <strain evidence="1 2">HHB9708</strain>
    </source>
</reference>
<dbReference type="EMBL" id="KV419411">
    <property type="protein sequence ID" value="KZS92150.1"/>
    <property type="molecule type" value="Genomic_DNA"/>
</dbReference>
<evidence type="ECO:0000313" key="1">
    <source>
        <dbReference type="EMBL" id="KZS92150.1"/>
    </source>
</evidence>